<evidence type="ECO:0000313" key="3">
    <source>
        <dbReference type="EMBL" id="CAD8412933.1"/>
    </source>
</evidence>
<sequence length="108" mass="11540">MVLVNIPAVILASKGISVLTLFLVADLVCATATLPVFLGLITKDIGPIPAPTELGAFLGVWSGIGTVLYMDKIGQATMNASDVTLISQSGHEFFTHRYLICAHSDYFR</sequence>
<keyword evidence="1" id="KW-0812">Transmembrane</keyword>
<organism evidence="3">
    <name type="scientific">Proboscia inermis</name>
    <dbReference type="NCBI Taxonomy" id="420281"/>
    <lineage>
        <taxon>Eukaryota</taxon>
        <taxon>Sar</taxon>
        <taxon>Stramenopiles</taxon>
        <taxon>Ochrophyta</taxon>
        <taxon>Bacillariophyta</taxon>
        <taxon>Coscinodiscophyceae</taxon>
        <taxon>Rhizosoleniophycidae</taxon>
        <taxon>Rhizosoleniales</taxon>
        <taxon>Rhizosoleniaceae</taxon>
        <taxon>Proboscia</taxon>
    </lineage>
</organism>
<dbReference type="CDD" id="cd18186">
    <property type="entry name" value="BTB_POZ_ZBTB_KLHL-like"/>
    <property type="match status" value="1"/>
</dbReference>
<proteinExistence type="predicted"/>
<dbReference type="EMBL" id="HBEL01019131">
    <property type="protein sequence ID" value="CAD8412933.1"/>
    <property type="molecule type" value="Transcribed_RNA"/>
</dbReference>
<feature type="transmembrane region" description="Helical" evidence="1">
    <location>
        <begin position="54"/>
        <end position="70"/>
    </location>
</feature>
<evidence type="ECO:0000259" key="2">
    <source>
        <dbReference type="PROSITE" id="PS50097"/>
    </source>
</evidence>
<feature type="domain" description="BTB" evidence="2">
    <location>
        <begin position="81"/>
        <end position="108"/>
    </location>
</feature>
<keyword evidence="1" id="KW-1133">Transmembrane helix</keyword>
<dbReference type="InterPro" id="IPR000210">
    <property type="entry name" value="BTB/POZ_dom"/>
</dbReference>
<protein>
    <recommendedName>
        <fullName evidence="2">BTB domain-containing protein</fullName>
    </recommendedName>
</protein>
<dbReference type="PROSITE" id="PS50097">
    <property type="entry name" value="BTB"/>
    <property type="match status" value="1"/>
</dbReference>
<evidence type="ECO:0000256" key="1">
    <source>
        <dbReference type="SAM" id="Phobius"/>
    </source>
</evidence>
<reference evidence="3" key="1">
    <citation type="submission" date="2021-01" db="EMBL/GenBank/DDBJ databases">
        <authorList>
            <person name="Corre E."/>
            <person name="Pelletier E."/>
            <person name="Niang G."/>
            <person name="Scheremetjew M."/>
            <person name="Finn R."/>
            <person name="Kale V."/>
            <person name="Holt S."/>
            <person name="Cochrane G."/>
            <person name="Meng A."/>
            <person name="Brown T."/>
            <person name="Cohen L."/>
        </authorList>
    </citation>
    <scope>NUCLEOTIDE SEQUENCE</scope>
    <source>
        <strain evidence="3">CCAP1064/1</strain>
    </source>
</reference>
<feature type="transmembrane region" description="Helical" evidence="1">
    <location>
        <begin position="21"/>
        <end position="42"/>
    </location>
</feature>
<dbReference type="Pfam" id="PF00651">
    <property type="entry name" value="BTB"/>
    <property type="match status" value="1"/>
</dbReference>
<name>A0A7S0C5M4_9STRA</name>
<gene>
    <name evidence="3" type="ORF">PINE0816_LOCUS9062</name>
</gene>
<accession>A0A7S0C5M4</accession>
<dbReference type="AlphaFoldDB" id="A0A7S0C5M4"/>
<keyword evidence="1" id="KW-0472">Membrane</keyword>